<keyword evidence="2" id="KW-0696">RNA-directed RNA polymerase</keyword>
<keyword evidence="2" id="KW-0548">Nucleotidyltransferase</keyword>
<dbReference type="GO" id="GO:0003968">
    <property type="term" value="F:RNA-directed RNA polymerase activity"/>
    <property type="evidence" value="ECO:0007669"/>
    <property type="project" value="UniProtKB-KW"/>
</dbReference>
<keyword evidence="2" id="KW-0808">Transferase</keyword>
<evidence type="ECO:0000256" key="1">
    <source>
        <dbReference type="SAM" id="MobiDB-lite"/>
    </source>
</evidence>
<dbReference type="AlphaFoldDB" id="A0A4Y1QP12"/>
<dbReference type="EMBL" id="AP019297">
    <property type="protein sequence ID" value="BBG93576.1"/>
    <property type="molecule type" value="Genomic_DNA"/>
</dbReference>
<gene>
    <name evidence="2" type="ORF">Prudu_001635</name>
</gene>
<proteinExistence type="predicted"/>
<protein>
    <submittedName>
        <fullName evidence="2">RNA-dependent RNA polymerase family protein</fullName>
    </submittedName>
</protein>
<sequence length="258" mass="28871">MIGHILAGRSLLRPLMTTGSYQNDRAFSSFQPQPAPADTAAVSPKMEKKPRVSSELLRRRSPSSATDFDERGMVIILGNFQFLGRLCRNFDKKSRSLVSGPGIGVMSGIPQDSSRVSGNSGRVLSIGIRALGSISCGPCTLCASLSRGHYNGFHLEWHICDVGNVTKVKLFHKGKYRREILLDELHGSDGVVSSTRKGSELSFLSEDVITSAREKKEVEVELELYHRQRLSQKFNCEQEPEVLHRRDLYVQFEQLKYK</sequence>
<reference evidence="2" key="1">
    <citation type="journal article" date="2019" name="Science">
        <title>Mutation of a bHLH transcription factor allowed almond domestication.</title>
        <authorList>
            <person name="Sanchez-Perez R."/>
            <person name="Pavan S."/>
            <person name="Mazzeo R."/>
            <person name="Moldovan C."/>
            <person name="Aiese Cigliano R."/>
            <person name="Del Cueto J."/>
            <person name="Ricciardi F."/>
            <person name="Lotti C."/>
            <person name="Ricciardi L."/>
            <person name="Dicenta F."/>
            <person name="Lopez-Marques R.L."/>
            <person name="Lindberg Moller B."/>
        </authorList>
    </citation>
    <scope>NUCLEOTIDE SEQUENCE</scope>
</reference>
<feature type="compositionally biased region" description="Basic and acidic residues" evidence="1">
    <location>
        <begin position="45"/>
        <end position="58"/>
    </location>
</feature>
<feature type="region of interest" description="Disordered" evidence="1">
    <location>
        <begin position="24"/>
        <end position="64"/>
    </location>
</feature>
<evidence type="ECO:0000313" key="2">
    <source>
        <dbReference type="EMBL" id="BBG93576.1"/>
    </source>
</evidence>
<name>A0A4Y1QP12_PRUDU</name>
<accession>A0A4Y1QP12</accession>
<organism evidence="2">
    <name type="scientific">Prunus dulcis</name>
    <name type="common">Almond</name>
    <name type="synonym">Amygdalus dulcis</name>
    <dbReference type="NCBI Taxonomy" id="3755"/>
    <lineage>
        <taxon>Eukaryota</taxon>
        <taxon>Viridiplantae</taxon>
        <taxon>Streptophyta</taxon>
        <taxon>Embryophyta</taxon>
        <taxon>Tracheophyta</taxon>
        <taxon>Spermatophyta</taxon>
        <taxon>Magnoliopsida</taxon>
        <taxon>eudicotyledons</taxon>
        <taxon>Gunneridae</taxon>
        <taxon>Pentapetalae</taxon>
        <taxon>rosids</taxon>
        <taxon>fabids</taxon>
        <taxon>Rosales</taxon>
        <taxon>Rosaceae</taxon>
        <taxon>Amygdaloideae</taxon>
        <taxon>Amygdaleae</taxon>
        <taxon>Prunus</taxon>
    </lineage>
</organism>